<dbReference type="EMBL" id="JBJKBG010000004">
    <property type="protein sequence ID" value="KAL3741765.1"/>
    <property type="molecule type" value="Genomic_DNA"/>
</dbReference>
<protein>
    <submittedName>
        <fullName evidence="1">Uncharacterized protein</fullName>
    </submittedName>
</protein>
<dbReference type="Proteomes" id="UP001634007">
    <property type="component" value="Unassembled WGS sequence"/>
</dbReference>
<reference evidence="1 2" key="1">
    <citation type="submission" date="2024-11" db="EMBL/GenBank/DDBJ databases">
        <title>Chromosome-level genome assembly of Eucalyptus globulus Labill. provides insights into its genome evolution.</title>
        <authorList>
            <person name="Li X."/>
        </authorList>
    </citation>
    <scope>NUCLEOTIDE SEQUENCE [LARGE SCALE GENOMIC DNA]</scope>
    <source>
        <strain evidence="1">CL2024</strain>
        <tissue evidence="1">Fresh tender leaves</tissue>
    </source>
</reference>
<dbReference type="AlphaFoldDB" id="A0ABD3L0X1"/>
<comment type="caution">
    <text evidence="1">The sequence shown here is derived from an EMBL/GenBank/DDBJ whole genome shotgun (WGS) entry which is preliminary data.</text>
</comment>
<keyword evidence="2" id="KW-1185">Reference proteome</keyword>
<organism evidence="1 2">
    <name type="scientific">Eucalyptus globulus</name>
    <name type="common">Tasmanian blue gum</name>
    <dbReference type="NCBI Taxonomy" id="34317"/>
    <lineage>
        <taxon>Eukaryota</taxon>
        <taxon>Viridiplantae</taxon>
        <taxon>Streptophyta</taxon>
        <taxon>Embryophyta</taxon>
        <taxon>Tracheophyta</taxon>
        <taxon>Spermatophyta</taxon>
        <taxon>Magnoliopsida</taxon>
        <taxon>eudicotyledons</taxon>
        <taxon>Gunneridae</taxon>
        <taxon>Pentapetalae</taxon>
        <taxon>rosids</taxon>
        <taxon>malvids</taxon>
        <taxon>Myrtales</taxon>
        <taxon>Myrtaceae</taxon>
        <taxon>Myrtoideae</taxon>
        <taxon>Eucalypteae</taxon>
        <taxon>Eucalyptus</taxon>
    </lineage>
</organism>
<accession>A0ABD3L0X1</accession>
<evidence type="ECO:0000313" key="1">
    <source>
        <dbReference type="EMBL" id="KAL3741765.1"/>
    </source>
</evidence>
<gene>
    <name evidence="1" type="ORF">ACJRO7_017265</name>
</gene>
<proteinExistence type="predicted"/>
<name>A0ABD3L0X1_EUCGL</name>
<evidence type="ECO:0000313" key="2">
    <source>
        <dbReference type="Proteomes" id="UP001634007"/>
    </source>
</evidence>
<sequence length="121" mass="13186">MDLTSIISILVNIIQVDYQGKSISPFETHPVATRIAICSLLLHFFFGHVANRAPLSSGRAPSCDGAVHLLFHFIGVFARVVATPRLLPLRPMVHAVPVAFYESIARPHSKTVCGFTANSFS</sequence>